<protein>
    <recommendedName>
        <fullName evidence="4 5">Large ribosomal subunit protein uL23c</fullName>
    </recommendedName>
</protein>
<dbReference type="AlphaFoldDB" id="A0A097KP26"/>
<evidence type="ECO:0000256" key="1">
    <source>
        <dbReference type="ARBA" id="ARBA00006700"/>
    </source>
</evidence>
<dbReference type="GO" id="GO:0019843">
    <property type="term" value="F:rRNA binding"/>
    <property type="evidence" value="ECO:0007669"/>
    <property type="project" value="UniProtKB-UniRule"/>
</dbReference>
<keyword evidence="6" id="KW-0934">Plastid</keyword>
<dbReference type="InterPro" id="IPR012677">
    <property type="entry name" value="Nucleotide-bd_a/b_plait_sf"/>
</dbReference>
<evidence type="ECO:0000256" key="5">
    <source>
        <dbReference type="HAMAP-Rule" id="MF_01369"/>
    </source>
</evidence>
<geneLocation type="chloroplast" evidence="6"/>
<comment type="function">
    <text evidence="5">Binds to 23S rRNA.</text>
</comment>
<organism evidence="6">
    <name type="scientific">Paradoxia multiseta</name>
    <dbReference type="NCBI Taxonomy" id="249350"/>
    <lineage>
        <taxon>Eukaryota</taxon>
        <taxon>Viridiplantae</taxon>
        <taxon>Chlorophyta</taxon>
        <taxon>core chlorophytes</taxon>
        <taxon>Trebouxiophyceae</taxon>
        <taxon>Trebouxiophyceae incertae sedis</taxon>
        <taxon>Coccomyxaceae</taxon>
        <taxon>Paradoxia</taxon>
    </lineage>
</organism>
<dbReference type="GO" id="GO:0003735">
    <property type="term" value="F:structural constituent of ribosome"/>
    <property type="evidence" value="ECO:0007669"/>
    <property type="project" value="InterPro"/>
</dbReference>
<keyword evidence="5" id="KW-0694">RNA-binding</keyword>
<dbReference type="Pfam" id="PF00276">
    <property type="entry name" value="Ribosomal_L23"/>
    <property type="match status" value="1"/>
</dbReference>
<dbReference type="GeneID" id="22160321"/>
<dbReference type="RefSeq" id="YP_009106102.1">
    <property type="nucleotide sequence ID" value="NC_025540.1"/>
</dbReference>
<dbReference type="GO" id="GO:1990904">
    <property type="term" value="C:ribonucleoprotein complex"/>
    <property type="evidence" value="ECO:0007669"/>
    <property type="project" value="UniProtKB-KW"/>
</dbReference>
<gene>
    <name evidence="5 6" type="primary">rpl23</name>
</gene>
<comment type="subcellular location">
    <subcellularLocation>
        <location evidence="5">Plastid</location>
        <location evidence="5">Chloroplast</location>
    </subcellularLocation>
</comment>
<dbReference type="Gene3D" id="3.30.70.330">
    <property type="match status" value="1"/>
</dbReference>
<evidence type="ECO:0000256" key="2">
    <source>
        <dbReference type="ARBA" id="ARBA00022980"/>
    </source>
</evidence>
<comment type="subunit">
    <text evidence="5">Part of the 50S ribosomal subunit.</text>
</comment>
<keyword evidence="2 5" id="KW-0689">Ribosomal protein</keyword>
<dbReference type="GO" id="GO:0005840">
    <property type="term" value="C:ribosome"/>
    <property type="evidence" value="ECO:0007669"/>
    <property type="project" value="UniProtKB-KW"/>
</dbReference>
<dbReference type="GO" id="GO:0009507">
    <property type="term" value="C:chloroplast"/>
    <property type="evidence" value="ECO:0007669"/>
    <property type="project" value="UniProtKB-SubCell"/>
</dbReference>
<dbReference type="InterPro" id="IPR013025">
    <property type="entry name" value="Ribosomal_uL23-like"/>
</dbReference>
<reference evidence="6" key="1">
    <citation type="journal article" date="2014" name="BMC Evol. Biol.">
        <title>Chloroplast phylogenomic analysis resolves deep-level relationships within the green algal class Trebouxiophyceae.</title>
        <authorList>
            <person name="Lemieux C."/>
            <person name="Otis C."/>
            <person name="Turmel M."/>
        </authorList>
    </citation>
    <scope>NUCLEOTIDE SEQUENCE</scope>
</reference>
<accession>A0A097KP26</accession>
<dbReference type="HAMAP" id="MF_01369_B">
    <property type="entry name" value="Ribosomal_uL23_B"/>
    <property type="match status" value="1"/>
</dbReference>
<keyword evidence="3 5" id="KW-0687">Ribonucleoprotein</keyword>
<sequence length="94" mass="11017">MIIELVKYPVLTEKSVRLMDMNQYTFDVDLKLTKPQIKTLVEQLFQVEVIGVNTHRPPRKKRRMGYTQGKKASYKRVIISVKRGQSIQILPTEK</sequence>
<dbReference type="NCBIfam" id="NF004363">
    <property type="entry name" value="PRK05738.2-4"/>
    <property type="match status" value="1"/>
</dbReference>
<dbReference type="EMBL" id="KM462879">
    <property type="protein sequence ID" value="AIT94948.1"/>
    <property type="molecule type" value="Genomic_DNA"/>
</dbReference>
<proteinExistence type="inferred from homology"/>
<evidence type="ECO:0000313" key="6">
    <source>
        <dbReference type="EMBL" id="AIT94948.1"/>
    </source>
</evidence>
<dbReference type="PANTHER" id="PTHR11620">
    <property type="entry name" value="60S RIBOSOMAL PROTEIN L23A"/>
    <property type="match status" value="1"/>
</dbReference>
<dbReference type="SUPFAM" id="SSF54189">
    <property type="entry name" value="Ribosomal proteins S24e, L23 and L15e"/>
    <property type="match status" value="1"/>
</dbReference>
<dbReference type="InterPro" id="IPR012678">
    <property type="entry name" value="Ribosomal_uL23/eL15/eS24_sf"/>
</dbReference>
<evidence type="ECO:0000256" key="4">
    <source>
        <dbReference type="ARBA" id="ARBA00035287"/>
    </source>
</evidence>
<evidence type="ECO:0000256" key="3">
    <source>
        <dbReference type="ARBA" id="ARBA00023274"/>
    </source>
</evidence>
<keyword evidence="5" id="KW-0699">rRNA-binding</keyword>
<dbReference type="GO" id="GO:0006412">
    <property type="term" value="P:translation"/>
    <property type="evidence" value="ECO:0007669"/>
    <property type="project" value="UniProtKB-UniRule"/>
</dbReference>
<keyword evidence="6" id="KW-0150">Chloroplast</keyword>
<name>A0A097KP26_9CHLO</name>
<comment type="similarity">
    <text evidence="1 5">Belongs to the universal ribosomal protein uL23 family.</text>
</comment>